<gene>
    <name evidence="3" type="ORF">PCASD_05845</name>
</gene>
<proteinExistence type="predicted"/>
<evidence type="ECO:0000313" key="3">
    <source>
        <dbReference type="EMBL" id="PLW44725.1"/>
    </source>
</evidence>
<dbReference type="Pfam" id="PF07727">
    <property type="entry name" value="RVT_2"/>
    <property type="match status" value="1"/>
</dbReference>
<evidence type="ECO:0000313" key="4">
    <source>
        <dbReference type="Proteomes" id="UP000235392"/>
    </source>
</evidence>
<dbReference type="Proteomes" id="UP000235392">
    <property type="component" value="Unassembled WGS sequence"/>
</dbReference>
<dbReference type="EMBL" id="PGCI01000055">
    <property type="protein sequence ID" value="PLW44725.1"/>
    <property type="molecule type" value="Genomic_DNA"/>
</dbReference>
<protein>
    <recommendedName>
        <fullName evidence="2">Reverse transcriptase Ty1/copia-type domain-containing protein</fullName>
    </recommendedName>
</protein>
<accession>A0A2N5V417</accession>
<feature type="domain" description="Reverse transcriptase Ty1/copia-type" evidence="2">
    <location>
        <begin position="27"/>
        <end position="199"/>
    </location>
</feature>
<organism evidence="3 4">
    <name type="scientific">Puccinia coronata f. sp. avenae</name>
    <dbReference type="NCBI Taxonomy" id="200324"/>
    <lineage>
        <taxon>Eukaryota</taxon>
        <taxon>Fungi</taxon>
        <taxon>Dikarya</taxon>
        <taxon>Basidiomycota</taxon>
        <taxon>Pucciniomycotina</taxon>
        <taxon>Pucciniomycetes</taxon>
        <taxon>Pucciniales</taxon>
        <taxon>Pucciniaceae</taxon>
        <taxon>Puccinia</taxon>
    </lineage>
</organism>
<evidence type="ECO:0000256" key="1">
    <source>
        <dbReference type="SAM" id="MobiDB-lite"/>
    </source>
</evidence>
<dbReference type="InterPro" id="IPR013103">
    <property type="entry name" value="RVT_2"/>
</dbReference>
<sequence>MALIGKDAADWRTAAKYGIQKFKSLGVWEPVSLYKGVKALGAWWVFTIKRLADGSINKFRARYVAKGFNQVMGSNCNKTYAPTASLNTLRMLLSISQSKKYLTASFDISSAYLYSPIEEVYLQPPVESVPEWKGKIMRLKKAMYNTRQAARCWWKFFSGKMASFGFTASKLKPSLYFCKRGEEFVAIWLHVNDGFAMGSTQCWNSNVYPSSNPLKRRTKEPCNNHANNKQKGKDDVNDVTPIDDDQRSQSSSALNKANVNKLDLRIQPQQSVKLINRIS</sequence>
<name>A0A2N5V417_9BASI</name>
<feature type="region of interest" description="Disordered" evidence="1">
    <location>
        <begin position="214"/>
        <end position="254"/>
    </location>
</feature>
<evidence type="ECO:0000259" key="2">
    <source>
        <dbReference type="Pfam" id="PF07727"/>
    </source>
</evidence>
<comment type="caution">
    <text evidence="3">The sequence shown here is derived from an EMBL/GenBank/DDBJ whole genome shotgun (WGS) entry which is preliminary data.</text>
</comment>
<reference evidence="3 4" key="1">
    <citation type="submission" date="2017-11" db="EMBL/GenBank/DDBJ databases">
        <title>De novo assembly and phasing of dikaryotic genomes from two isolates of Puccinia coronata f. sp. avenae, the causal agent of oat crown rust.</title>
        <authorList>
            <person name="Miller M.E."/>
            <person name="Zhang Y."/>
            <person name="Omidvar V."/>
            <person name="Sperschneider J."/>
            <person name="Schwessinger B."/>
            <person name="Raley C."/>
            <person name="Palmer J.M."/>
            <person name="Garnica D."/>
            <person name="Upadhyaya N."/>
            <person name="Rathjen J."/>
            <person name="Taylor J.M."/>
            <person name="Park R.F."/>
            <person name="Dodds P.N."/>
            <person name="Hirsch C.D."/>
            <person name="Kianian S.F."/>
            <person name="Figueroa M."/>
        </authorList>
    </citation>
    <scope>NUCLEOTIDE SEQUENCE [LARGE SCALE GENOMIC DNA]</scope>
    <source>
        <strain evidence="3">12SD80</strain>
    </source>
</reference>
<dbReference type="AlphaFoldDB" id="A0A2N5V417"/>